<proteinExistence type="inferred from homology"/>
<dbReference type="GeneID" id="115815006"/>
<dbReference type="Pfam" id="PF05577">
    <property type="entry name" value="Peptidase_S28"/>
    <property type="match status" value="1"/>
</dbReference>
<dbReference type="PANTHER" id="PTHR11010:SF11">
    <property type="entry name" value="THYMUS-SPECIFIC SERINE PROTEASE"/>
    <property type="match status" value="1"/>
</dbReference>
<evidence type="ECO:0000256" key="1">
    <source>
        <dbReference type="ARBA" id="ARBA00011079"/>
    </source>
</evidence>
<keyword evidence="5" id="KW-0325">Glycoprotein</keyword>
<evidence type="ECO:0000313" key="6">
    <source>
        <dbReference type="Proteomes" id="UP000504632"/>
    </source>
</evidence>
<dbReference type="InParanoid" id="A0A6J2VRN5"/>
<accession>A0A6J2VRN5</accession>
<dbReference type="GO" id="GO:0070008">
    <property type="term" value="F:serine-type exopeptidase activity"/>
    <property type="evidence" value="ECO:0007669"/>
    <property type="project" value="InterPro"/>
</dbReference>
<dbReference type="InterPro" id="IPR008758">
    <property type="entry name" value="Peptidase_S28"/>
</dbReference>
<evidence type="ECO:0000256" key="3">
    <source>
        <dbReference type="ARBA" id="ARBA00022729"/>
    </source>
</evidence>
<evidence type="ECO:0000256" key="5">
    <source>
        <dbReference type="ARBA" id="ARBA00023180"/>
    </source>
</evidence>
<dbReference type="InterPro" id="IPR042269">
    <property type="entry name" value="Ser_carbopepase_S28_SKS"/>
</dbReference>
<keyword evidence="2 7" id="KW-0645">Protease</keyword>
<dbReference type="PANTHER" id="PTHR11010">
    <property type="entry name" value="PROTEASE S28 PRO-X CARBOXYPEPTIDASE-RELATED"/>
    <property type="match status" value="1"/>
</dbReference>
<keyword evidence="4" id="KW-0378">Hydrolase</keyword>
<dbReference type="GO" id="GO:0006508">
    <property type="term" value="P:proteolysis"/>
    <property type="evidence" value="ECO:0007669"/>
    <property type="project" value="UniProtKB-KW"/>
</dbReference>
<dbReference type="InterPro" id="IPR029058">
    <property type="entry name" value="AB_hydrolase_fold"/>
</dbReference>
<evidence type="ECO:0000256" key="4">
    <source>
        <dbReference type="ARBA" id="ARBA00022801"/>
    </source>
</evidence>
<dbReference type="GO" id="GO:0008239">
    <property type="term" value="F:dipeptidyl-peptidase activity"/>
    <property type="evidence" value="ECO:0007669"/>
    <property type="project" value="TreeGrafter"/>
</dbReference>
<dbReference type="SUPFAM" id="SSF53474">
    <property type="entry name" value="alpha/beta-Hydrolases"/>
    <property type="match status" value="1"/>
</dbReference>
<protein>
    <submittedName>
        <fullName evidence="7">Thymus-specific serine protease</fullName>
    </submittedName>
</protein>
<sequence length="510" mass="57725">MILSPIRRVIFFLLLDIACSGRLFWRFKDRVHRLREQRGKQHFLMRALSKSGHVARPKEGFIHQPLDHFDGENTETFSQKFYVNDFYWDRPEGPVFLYIGGEGPMSETSVLAGHHVEMAEEFGALLVALEHRFYGDSINPDGLEVENLVYLSSQQALADLTTFHRHISQQYDLSHKNTWISFGGSYAGALSAWLRGKFPHLIFGAVASSAPVRAKLDFSSYNKMVGLSLMDESVGGSNKCAGNVWEAFAAVEAALFAGNTTEVGKDFDCCETPDSDDDQIELMQSLADVVIGIVQYNEEGGPLSISQLCDIMTNKSESYDEELEAYDRLIKVVEIYQDSEDTPCLDASHEQTIEELSNTTVTKTGSSRQWYYQTCTEFGFYQTCEDASCPFSRMLTLQSQTELCPQVFDIPTHTLPERIAFTNHYYGGNRPETHHVLYVNGKIDPWQELSVLHNGTAMDRDRALLIPDTAHCADMNPAKAEDRPTLQHAREHIKRHVAIWLKEAAWNHMI</sequence>
<comment type="similarity">
    <text evidence="1">Belongs to the peptidase S28 family.</text>
</comment>
<evidence type="ECO:0000313" key="7">
    <source>
        <dbReference type="RefSeq" id="XP_030633836.1"/>
    </source>
</evidence>
<dbReference type="GO" id="GO:0005764">
    <property type="term" value="C:lysosome"/>
    <property type="evidence" value="ECO:0007669"/>
    <property type="project" value="TreeGrafter"/>
</dbReference>
<gene>
    <name evidence="7" type="primary">prss16</name>
</gene>
<evidence type="ECO:0000256" key="2">
    <source>
        <dbReference type="ARBA" id="ARBA00022670"/>
    </source>
</evidence>
<organism evidence="6 7">
    <name type="scientific">Chanos chanos</name>
    <name type="common">Milkfish</name>
    <name type="synonym">Mugil chanos</name>
    <dbReference type="NCBI Taxonomy" id="29144"/>
    <lineage>
        <taxon>Eukaryota</taxon>
        <taxon>Metazoa</taxon>
        <taxon>Chordata</taxon>
        <taxon>Craniata</taxon>
        <taxon>Vertebrata</taxon>
        <taxon>Euteleostomi</taxon>
        <taxon>Actinopterygii</taxon>
        <taxon>Neopterygii</taxon>
        <taxon>Teleostei</taxon>
        <taxon>Ostariophysi</taxon>
        <taxon>Gonorynchiformes</taxon>
        <taxon>Chanidae</taxon>
        <taxon>Chanos</taxon>
    </lineage>
</organism>
<dbReference type="CTD" id="10279"/>
<reference evidence="7" key="1">
    <citation type="submission" date="2025-08" db="UniProtKB">
        <authorList>
            <consortium name="RefSeq"/>
        </authorList>
    </citation>
    <scope>IDENTIFICATION</scope>
</reference>
<dbReference type="OrthoDB" id="1735038at2759"/>
<keyword evidence="6" id="KW-1185">Reference proteome</keyword>
<name>A0A6J2VRN5_CHACN</name>
<dbReference type="GO" id="GO:0005768">
    <property type="term" value="C:endosome"/>
    <property type="evidence" value="ECO:0007669"/>
    <property type="project" value="TreeGrafter"/>
</dbReference>
<dbReference type="AlphaFoldDB" id="A0A6J2VRN5"/>
<keyword evidence="3" id="KW-0732">Signal</keyword>
<dbReference type="Proteomes" id="UP000504632">
    <property type="component" value="Chromosome 6"/>
</dbReference>
<dbReference type="Gene3D" id="3.40.50.1820">
    <property type="entry name" value="alpha/beta hydrolase"/>
    <property type="match status" value="1"/>
</dbReference>
<dbReference type="RefSeq" id="XP_030633836.1">
    <property type="nucleotide sequence ID" value="XM_030777976.1"/>
</dbReference>
<dbReference type="Gene3D" id="1.20.120.980">
    <property type="entry name" value="Serine carboxypeptidase S28, SKS domain"/>
    <property type="match status" value="1"/>
</dbReference>